<reference evidence="3 4" key="1">
    <citation type="journal article" date="2023" name="Genome Announc.">
        <title>Pan-Genome Analyses of the Genus Cohnella and Proposal of the Novel Species Cohnella silvisoli sp. nov., Isolated from Forest Soil.</title>
        <authorList>
            <person name="Wang C."/>
            <person name="Mao L."/>
            <person name="Bao G."/>
            <person name="Zhu H."/>
        </authorList>
    </citation>
    <scope>NUCLEOTIDE SEQUENCE [LARGE SCALE GENOMIC DNA]</scope>
    <source>
        <strain evidence="3 4">NL03-T5-1</strain>
    </source>
</reference>
<evidence type="ECO:0000259" key="2">
    <source>
        <dbReference type="PROSITE" id="PS51272"/>
    </source>
</evidence>
<evidence type="ECO:0000313" key="3">
    <source>
        <dbReference type="EMBL" id="MEQ4481335.1"/>
    </source>
</evidence>
<dbReference type="EMBL" id="JASKHM010000001">
    <property type="protein sequence ID" value="MEQ4481335.1"/>
    <property type="molecule type" value="Genomic_DNA"/>
</dbReference>
<gene>
    <name evidence="3" type="ORF">QJS35_02875</name>
</gene>
<dbReference type="PANTHER" id="PTHR43308">
    <property type="entry name" value="OUTER MEMBRANE PROTEIN ALPHA-RELATED"/>
    <property type="match status" value="1"/>
</dbReference>
<evidence type="ECO:0000256" key="1">
    <source>
        <dbReference type="SAM" id="MobiDB-lite"/>
    </source>
</evidence>
<name>A0ABV1KMM7_9BACL</name>
<dbReference type="InterPro" id="IPR015943">
    <property type="entry name" value="WD40/YVTN_repeat-like_dom_sf"/>
</dbReference>
<dbReference type="InterPro" id="IPR001119">
    <property type="entry name" value="SLH_dom"/>
</dbReference>
<comment type="caution">
    <text evidence="3">The sequence shown here is derived from an EMBL/GenBank/DDBJ whole genome shotgun (WGS) entry which is preliminary data.</text>
</comment>
<feature type="domain" description="SLH" evidence="2">
    <location>
        <begin position="153"/>
        <end position="214"/>
    </location>
</feature>
<dbReference type="SUPFAM" id="SSF49373">
    <property type="entry name" value="Invasin/intimin cell-adhesion fragments"/>
    <property type="match status" value="1"/>
</dbReference>
<feature type="region of interest" description="Disordered" evidence="1">
    <location>
        <begin position="408"/>
        <end position="441"/>
    </location>
</feature>
<protein>
    <submittedName>
        <fullName evidence="3">S-layer homology domain-containing protein</fullName>
    </submittedName>
</protein>
<dbReference type="Gene3D" id="2.130.10.10">
    <property type="entry name" value="YVTN repeat-like/Quinoprotein amine dehydrogenase"/>
    <property type="match status" value="1"/>
</dbReference>
<dbReference type="InterPro" id="IPR051465">
    <property type="entry name" value="Cell_Envelope_Struct_Comp"/>
</dbReference>
<dbReference type="PANTHER" id="PTHR43308:SF5">
    <property type="entry name" value="S-LAYER PROTEIN _ PEPTIDOGLYCAN ENDO-BETA-N-ACETYLGLUCOSAMINIDASE"/>
    <property type="match status" value="1"/>
</dbReference>
<accession>A0ABV1KMM7</accession>
<dbReference type="Pfam" id="PF00395">
    <property type="entry name" value="SLH"/>
    <property type="match status" value="3"/>
</dbReference>
<feature type="domain" description="SLH" evidence="2">
    <location>
        <begin position="30"/>
        <end position="88"/>
    </location>
</feature>
<dbReference type="Proteomes" id="UP001493487">
    <property type="component" value="Unassembled WGS sequence"/>
</dbReference>
<sequence>MNVVSGMKRTFKSCIALLVAFGMMITLIQPAIATPSDVKPHWAAKELESWVNQKLLQGYADGSLHPDANITRAEFVTFINRVLNLTKKSAKTFPDVKANEWYADSIAKAVSAGIIQGDSNGRMNPTAPITRQEAAAVVARAFKLKGDASAANAFVDSSAILDWAKASIGAMKSNGYIAGRDGNKFAPASKITRAETVKMIDNAMGELISSTGTYSGNKNGNLVVNTKDVVLSDMTIKGNLYLTEGIGEGNVAMHNVKVAGTTFVEGGGPNSIEVENSSLGNVEIIKKDGNVRVVMGKGSSAASITISSGAILENNSETTIDHVTIKDNADGSQTITIRGNVANLTVEGKMNVVLEGGTVTNLTLNAAATIGGNGKIENATINAQGSTLGQKPVHTTFKDGITATIAGKQEGATQNGTTQGGTGTTGGGNGGDPNPPTEEFNGTKIIGGHDIVLFKDEIAWLDVRTPKTVSNAEADWTIPENGVIVEDDDHGNKRAIKAKGPGVETVSVSFGNESDSVNVIVANYNVKLTLNNKVNSTADLASIMAPGKTATDWASLSPEVATIDSDGKVTAVKVGNTVVSAMVDGQPVRTRVIVDPDPDKFEPLNPIDISKRPTTAQTVKPNVTAANVGQVLQKKVTKYSFADNALPQNVKDYIGGTIQAPADKAIPQLTGTLPGEMLPVDESDVKFSVADTDGTTTWLATSKGVVRINTSESYSRDVVQFFATQRYLPDDDVRYMLADGNGGVWAVTNTGVSHIEMIAMGYEEKAQMMSDNLQENNSRRGPNGQQTLPFLSEGYGSPGNYRGYEQDNDGLWTADAIAGEMFRTAVEEAKNPNSTQAKEARARATKSVEADLLLMYVTGRAGQIEAKIKMLPYSTMDTGMMSYSYLKAGGNKNNPDDYVYAGPAATEKRTIQGFISRTMGIDLPGYDQHTNWDGIFYKKGLTIDGKSYSYNTTKSLTDPTNIGNQDVRKKGWGEFAGSVVNSANPIPERLAKLYTDLGATEQDLYYKGDTSADEILGHMYLYKIAYDTLCTGPNADNELGELIANAAGEFARHIINNGYTITDITGQPTVHGKYNGDTFGRTEDAGEDTELRAAELMTIFKTVAYVTGNQMFLNEYRKVAREYIYPSVFENEDAYNDVVNGIKGVGPLAGAKGLEDVAMPPQNGYAKGYMQRLNHRWASYYYASRRDGDPHPFTWYNYSDERQAMFTFYNLIAIPDQAEDQDIAVMIRAGIDNWYQSNMQYEDEPLWDYIYQLAYPNELKIDLKKTAWVLKRTPIDRTDYAVNLTGRKDISWFVTKAIVTADDGYNSKVSNESGLVTAGGVPVANGIVYDPATKQYTKQAVMEGDLFVARTRRQEGRHVQTAVKDNPTLKVAVSPDERPLTRPGDSMFAIDDGGSGAWDYGNAFNAPYWMARYYGMITQDQ</sequence>
<dbReference type="InterPro" id="IPR003343">
    <property type="entry name" value="Big_2"/>
</dbReference>
<organism evidence="3 4">
    <name type="scientific">Cohnella silvisoli</name>
    <dbReference type="NCBI Taxonomy" id="2873699"/>
    <lineage>
        <taxon>Bacteria</taxon>
        <taxon>Bacillati</taxon>
        <taxon>Bacillota</taxon>
        <taxon>Bacilli</taxon>
        <taxon>Bacillales</taxon>
        <taxon>Paenibacillaceae</taxon>
        <taxon>Cohnella</taxon>
    </lineage>
</organism>
<evidence type="ECO:0000313" key="4">
    <source>
        <dbReference type="Proteomes" id="UP001493487"/>
    </source>
</evidence>
<keyword evidence="4" id="KW-1185">Reference proteome</keyword>
<proteinExistence type="predicted"/>
<feature type="compositionally biased region" description="Gly residues" evidence="1">
    <location>
        <begin position="418"/>
        <end position="431"/>
    </location>
</feature>
<dbReference type="Pfam" id="PF02368">
    <property type="entry name" value="Big_2"/>
    <property type="match status" value="1"/>
</dbReference>
<dbReference type="InterPro" id="IPR008964">
    <property type="entry name" value="Invasin/intimin_cell_adhesion"/>
</dbReference>
<dbReference type="Gene3D" id="2.60.40.1080">
    <property type="match status" value="1"/>
</dbReference>
<dbReference type="PROSITE" id="PS51272">
    <property type="entry name" value="SLH"/>
    <property type="match status" value="3"/>
</dbReference>
<feature type="domain" description="SLH" evidence="2">
    <location>
        <begin position="89"/>
        <end position="152"/>
    </location>
</feature>